<dbReference type="Proteomes" id="UP000243688">
    <property type="component" value="Unassembled WGS sequence"/>
</dbReference>
<dbReference type="AlphaFoldDB" id="A0A2A6E3K8"/>
<accession>A0A2A6E3K8</accession>
<dbReference type="Pfam" id="PF11681">
    <property type="entry name" value="Phage_Tube_PhiTE"/>
    <property type="match status" value="1"/>
</dbReference>
<dbReference type="InterPro" id="IPR021695">
    <property type="entry name" value="Phage_KPP10_Orf10"/>
</dbReference>
<dbReference type="EMBL" id="MOXJ01000001">
    <property type="protein sequence ID" value="PDO11575.1"/>
    <property type="molecule type" value="Genomic_DNA"/>
</dbReference>
<protein>
    <submittedName>
        <fullName evidence="1">DUF3277 domain-containing protein</fullName>
    </submittedName>
</protein>
<organism evidence="1 2">
    <name type="scientific">Candidatus Reconcilbacillus cellulovorans</name>
    <dbReference type="NCBI Taxonomy" id="1906605"/>
    <lineage>
        <taxon>Bacteria</taxon>
        <taxon>Bacillati</taxon>
        <taxon>Bacillota</taxon>
        <taxon>Bacilli</taxon>
        <taxon>Bacillales</taxon>
        <taxon>Paenibacillaceae</taxon>
        <taxon>Candidatus Reconcilbacillus</taxon>
    </lineage>
</organism>
<name>A0A2A6E3K8_9BACL</name>
<evidence type="ECO:0000313" key="1">
    <source>
        <dbReference type="EMBL" id="PDO11575.1"/>
    </source>
</evidence>
<comment type="caution">
    <text evidence="1">The sequence shown here is derived from an EMBL/GenBank/DDBJ whole genome shotgun (WGS) entry which is preliminary data.</text>
</comment>
<proteinExistence type="predicted"/>
<sequence length="133" mass="14368">MPQITSYDAKNVTVTVGGVYITGFAEGSFVECEKAEDTFQTSVGAQGDVAVSEVNNPIGTITITLQQTSPSVTYLNRLAASKQIVPVWVISNNSPREKIGGTQARVLRPAQSTFSNSIESRAFTIQVFDYTQE</sequence>
<gene>
    <name evidence="1" type="ORF">BLM47_00085</name>
</gene>
<dbReference type="NCBIfam" id="NF047581">
    <property type="entry name" value="gp105_phage_fam"/>
    <property type="match status" value="1"/>
</dbReference>
<reference evidence="1 2" key="1">
    <citation type="submission" date="2016-12" db="EMBL/GenBank/DDBJ databases">
        <title>Candidatus Reconcilibacillus cellulovorans genome.</title>
        <authorList>
            <person name="Kolinko S."/>
            <person name="Wu Y.-W."/>
            <person name="Tachea F."/>
            <person name="Denzel E."/>
            <person name="Hiras J."/>
            <person name="Baecker N."/>
            <person name="Chan L.J."/>
            <person name="Eichorst S.A."/>
            <person name="Frey D."/>
            <person name="Adams P.D."/>
            <person name="Pray T."/>
            <person name="Tanjore D."/>
            <person name="Petzold C.J."/>
            <person name="Gladden J.M."/>
            <person name="Simmons B.A."/>
            <person name="Singer S.W."/>
        </authorList>
    </citation>
    <scope>NUCLEOTIDE SEQUENCE [LARGE SCALE GENOMIC DNA]</scope>
    <source>
        <strain evidence="1">JTherm</strain>
    </source>
</reference>
<evidence type="ECO:0000313" key="2">
    <source>
        <dbReference type="Proteomes" id="UP000243688"/>
    </source>
</evidence>